<gene>
    <name evidence="4" type="primary">dprA</name>
    <name evidence="4" type="ORF">ES692_04105</name>
</gene>
<dbReference type="Gene3D" id="3.40.50.450">
    <property type="match status" value="1"/>
</dbReference>
<dbReference type="SUPFAM" id="SSF102405">
    <property type="entry name" value="MCP/YpsA-like"/>
    <property type="match status" value="1"/>
</dbReference>
<dbReference type="STRING" id="1123037.GCA_000425305_00134"/>
<dbReference type="InterPro" id="IPR003488">
    <property type="entry name" value="DprA"/>
</dbReference>
<evidence type="ECO:0000313" key="5">
    <source>
        <dbReference type="Proteomes" id="UP000321938"/>
    </source>
</evidence>
<dbReference type="Proteomes" id="UP000321938">
    <property type="component" value="Unassembled WGS sequence"/>
</dbReference>
<protein>
    <submittedName>
        <fullName evidence="4">DNA-protecting protein DprA</fullName>
    </submittedName>
</protein>
<comment type="similarity">
    <text evidence="1">Belongs to the DprA/Smf family.</text>
</comment>
<keyword evidence="5" id="KW-1185">Reference proteome</keyword>
<organism evidence="4 5">
    <name type="scientific">Psychroserpens burtonensis</name>
    <dbReference type="NCBI Taxonomy" id="49278"/>
    <lineage>
        <taxon>Bacteria</taxon>
        <taxon>Pseudomonadati</taxon>
        <taxon>Bacteroidota</taxon>
        <taxon>Flavobacteriia</taxon>
        <taxon>Flavobacteriales</taxon>
        <taxon>Flavobacteriaceae</taxon>
        <taxon>Psychroserpens</taxon>
    </lineage>
</organism>
<dbReference type="SUPFAM" id="SSF47781">
    <property type="entry name" value="RuvA domain 2-like"/>
    <property type="match status" value="1"/>
</dbReference>
<dbReference type="InterPro" id="IPR010994">
    <property type="entry name" value="RuvA_2-like"/>
</dbReference>
<sequence length="367" mass="41035">MTDQDLIYVLALQHVPKIGDVTAKKLINHCGSAQGVLKETQSNLLKIDGIGATTINGIFDSKHLKDAENELQFIKENNIKSLYFTDEDYPERLTHCIDSPILLFQVGDVNLKQKRIISVIGTRKITTYGVAFCEKLIEQLVPFDPIIVSGFAYGTDITAQKAAIKHKLQTIGCLAHGLNQIYPRTHKKYMTQVEEKGGFLTDFWSTDPFDRNNFLKRNRIIAGMSEATIVIESAEKGGSLVTADIANSYGKDVFAVPGRATDSQSIGCNNLIKTQQAHLLSNPLDIPYMLNWQLENNEKPAIQKQLFVELNEDEKTIYNFLKGNDRQLLDVIAVQCNIPIFKVAGLLLQMELKGLTRPLPGKLFELV</sequence>
<dbReference type="OrthoDB" id="9785707at2"/>
<dbReference type="PANTHER" id="PTHR43022:SF1">
    <property type="entry name" value="PROTEIN SMF"/>
    <property type="match status" value="1"/>
</dbReference>
<dbReference type="Pfam" id="PF17782">
    <property type="entry name" value="WHD_DprA"/>
    <property type="match status" value="1"/>
</dbReference>
<name>A0A5C7B9E8_9FLAO</name>
<accession>A0A5C7B9E8</accession>
<feature type="domain" description="DprA winged helix" evidence="3">
    <location>
        <begin position="309"/>
        <end position="362"/>
    </location>
</feature>
<feature type="domain" description="Smf/DprA SLOG" evidence="2">
    <location>
        <begin position="82"/>
        <end position="286"/>
    </location>
</feature>
<dbReference type="Pfam" id="PF02481">
    <property type="entry name" value="DNA_processg_A"/>
    <property type="match status" value="1"/>
</dbReference>
<evidence type="ECO:0000256" key="1">
    <source>
        <dbReference type="ARBA" id="ARBA00006525"/>
    </source>
</evidence>
<dbReference type="RefSeq" id="WP_147231194.1">
    <property type="nucleotide sequence ID" value="NZ_VOSB01000005.1"/>
</dbReference>
<reference evidence="4 5" key="1">
    <citation type="submission" date="2019-08" db="EMBL/GenBank/DDBJ databases">
        <title>Genome of Psychroserpens burtonensis ACAM 167.</title>
        <authorList>
            <person name="Bowman J.P."/>
        </authorList>
    </citation>
    <scope>NUCLEOTIDE SEQUENCE [LARGE SCALE GENOMIC DNA]</scope>
    <source>
        <strain evidence="4 5">ACAM 167</strain>
    </source>
</reference>
<dbReference type="InterPro" id="IPR057666">
    <property type="entry name" value="DrpA_SLOG"/>
</dbReference>
<dbReference type="InterPro" id="IPR036388">
    <property type="entry name" value="WH-like_DNA-bd_sf"/>
</dbReference>
<dbReference type="Gene3D" id="1.10.10.10">
    <property type="entry name" value="Winged helix-like DNA-binding domain superfamily/Winged helix DNA-binding domain"/>
    <property type="match status" value="1"/>
</dbReference>
<dbReference type="NCBIfam" id="TIGR00732">
    <property type="entry name" value="dprA"/>
    <property type="match status" value="1"/>
</dbReference>
<dbReference type="PANTHER" id="PTHR43022">
    <property type="entry name" value="PROTEIN SMF"/>
    <property type="match status" value="1"/>
</dbReference>
<proteinExistence type="inferred from homology"/>
<dbReference type="AlphaFoldDB" id="A0A5C7B9E8"/>
<dbReference type="InterPro" id="IPR041614">
    <property type="entry name" value="DprA_WH"/>
</dbReference>
<evidence type="ECO:0000259" key="2">
    <source>
        <dbReference type="Pfam" id="PF02481"/>
    </source>
</evidence>
<comment type="caution">
    <text evidence="4">The sequence shown here is derived from an EMBL/GenBank/DDBJ whole genome shotgun (WGS) entry which is preliminary data.</text>
</comment>
<dbReference type="EMBL" id="VOSB01000005">
    <property type="protein sequence ID" value="TXE19048.1"/>
    <property type="molecule type" value="Genomic_DNA"/>
</dbReference>
<dbReference type="GO" id="GO:0009294">
    <property type="term" value="P:DNA-mediated transformation"/>
    <property type="evidence" value="ECO:0007669"/>
    <property type="project" value="InterPro"/>
</dbReference>
<evidence type="ECO:0000259" key="3">
    <source>
        <dbReference type="Pfam" id="PF17782"/>
    </source>
</evidence>
<evidence type="ECO:0000313" key="4">
    <source>
        <dbReference type="EMBL" id="TXE19048.1"/>
    </source>
</evidence>